<dbReference type="Proteomes" id="UP000631114">
    <property type="component" value="Unassembled WGS sequence"/>
</dbReference>
<name>A0A835IEU9_9MAGN</name>
<dbReference type="AlphaFoldDB" id="A0A835IEU9"/>
<keyword evidence="1" id="KW-0472">Membrane</keyword>
<dbReference type="OrthoDB" id="1939522at2759"/>
<feature type="transmembrane region" description="Helical" evidence="1">
    <location>
        <begin position="70"/>
        <end position="89"/>
    </location>
</feature>
<gene>
    <name evidence="2" type="ORF">IFM89_031529</name>
</gene>
<protein>
    <submittedName>
        <fullName evidence="2">Uncharacterized protein</fullName>
    </submittedName>
</protein>
<keyword evidence="3" id="KW-1185">Reference proteome</keyword>
<evidence type="ECO:0000256" key="1">
    <source>
        <dbReference type="SAM" id="Phobius"/>
    </source>
</evidence>
<organism evidence="2 3">
    <name type="scientific">Coptis chinensis</name>
    <dbReference type="NCBI Taxonomy" id="261450"/>
    <lineage>
        <taxon>Eukaryota</taxon>
        <taxon>Viridiplantae</taxon>
        <taxon>Streptophyta</taxon>
        <taxon>Embryophyta</taxon>
        <taxon>Tracheophyta</taxon>
        <taxon>Spermatophyta</taxon>
        <taxon>Magnoliopsida</taxon>
        <taxon>Ranunculales</taxon>
        <taxon>Ranunculaceae</taxon>
        <taxon>Coptidoideae</taxon>
        <taxon>Coptis</taxon>
    </lineage>
</organism>
<proteinExistence type="predicted"/>
<keyword evidence="1" id="KW-1133">Transmembrane helix</keyword>
<comment type="caution">
    <text evidence="2">The sequence shown here is derived from an EMBL/GenBank/DDBJ whole genome shotgun (WGS) entry which is preliminary data.</text>
</comment>
<reference evidence="2 3" key="1">
    <citation type="submission" date="2020-10" db="EMBL/GenBank/DDBJ databases">
        <title>The Coptis chinensis genome and diversification of protoberbering-type alkaloids.</title>
        <authorList>
            <person name="Wang B."/>
            <person name="Shu S."/>
            <person name="Song C."/>
            <person name="Liu Y."/>
        </authorList>
    </citation>
    <scope>NUCLEOTIDE SEQUENCE [LARGE SCALE GENOMIC DNA]</scope>
    <source>
        <strain evidence="2">HL-2020</strain>
        <tissue evidence="2">Leaf</tissue>
    </source>
</reference>
<evidence type="ECO:0000313" key="3">
    <source>
        <dbReference type="Proteomes" id="UP000631114"/>
    </source>
</evidence>
<accession>A0A835IEU9</accession>
<keyword evidence="1" id="KW-0812">Transmembrane</keyword>
<sequence length="148" mass="16442">MDSTSTPQLQGVVIITLPPPDNPSKGKTITSIFTLSNPNTPSPLSTPQQQTPQHHQTFSFKSFFNTPRKALGLLSFSLLAILLFTSFSSSNTLYELRNSNNEDDDQKIDSFFLNSDPKMSVSEKVGKDVEFKLGRVVQRCGGEWDDVE</sequence>
<evidence type="ECO:0000313" key="2">
    <source>
        <dbReference type="EMBL" id="KAF9616665.1"/>
    </source>
</evidence>
<dbReference type="EMBL" id="JADFTS010000003">
    <property type="protein sequence ID" value="KAF9616665.1"/>
    <property type="molecule type" value="Genomic_DNA"/>
</dbReference>